<sequence length="73" mass="8417">MGRDDDHLQGIFRVSYDLLTEAGKPAEWKSWDHALHGYIFPVRAEGADETQEHAITAVIDFLDRYLRPHNPRA</sequence>
<organism evidence="1 2">
    <name type="scientific">Actinomadura adrarensis</name>
    <dbReference type="NCBI Taxonomy" id="1819600"/>
    <lineage>
        <taxon>Bacteria</taxon>
        <taxon>Bacillati</taxon>
        <taxon>Actinomycetota</taxon>
        <taxon>Actinomycetes</taxon>
        <taxon>Streptosporangiales</taxon>
        <taxon>Thermomonosporaceae</taxon>
        <taxon>Actinomadura</taxon>
    </lineage>
</organism>
<gene>
    <name evidence="1" type="ORF">ACFQ07_02375</name>
</gene>
<dbReference type="SUPFAM" id="SSF53474">
    <property type="entry name" value="alpha/beta-Hydrolases"/>
    <property type="match status" value="1"/>
</dbReference>
<accession>A0ABW3C969</accession>
<dbReference type="EMBL" id="JBHTIR010000240">
    <property type="protein sequence ID" value="MFD0851053.1"/>
    <property type="molecule type" value="Genomic_DNA"/>
</dbReference>
<reference evidence="2" key="1">
    <citation type="journal article" date="2019" name="Int. J. Syst. Evol. Microbiol.">
        <title>The Global Catalogue of Microorganisms (GCM) 10K type strain sequencing project: providing services to taxonomists for standard genome sequencing and annotation.</title>
        <authorList>
            <consortium name="The Broad Institute Genomics Platform"/>
            <consortium name="The Broad Institute Genome Sequencing Center for Infectious Disease"/>
            <person name="Wu L."/>
            <person name="Ma J."/>
        </authorList>
    </citation>
    <scope>NUCLEOTIDE SEQUENCE [LARGE SCALE GENOMIC DNA]</scope>
    <source>
        <strain evidence="2">JCM 31696</strain>
    </source>
</reference>
<dbReference type="Proteomes" id="UP001597083">
    <property type="component" value="Unassembled WGS sequence"/>
</dbReference>
<evidence type="ECO:0000313" key="1">
    <source>
        <dbReference type="EMBL" id="MFD0851053.1"/>
    </source>
</evidence>
<dbReference type="InterPro" id="IPR029058">
    <property type="entry name" value="AB_hydrolase_fold"/>
</dbReference>
<proteinExistence type="predicted"/>
<evidence type="ECO:0000313" key="2">
    <source>
        <dbReference type="Proteomes" id="UP001597083"/>
    </source>
</evidence>
<name>A0ABW3C969_9ACTN</name>
<comment type="caution">
    <text evidence="1">The sequence shown here is derived from an EMBL/GenBank/DDBJ whole genome shotgun (WGS) entry which is preliminary data.</text>
</comment>
<protein>
    <submittedName>
        <fullName evidence="1">Uncharacterized protein</fullName>
    </submittedName>
</protein>
<keyword evidence="2" id="KW-1185">Reference proteome</keyword>